<feature type="domain" description="Nicotinate phosphoribosyltransferase N-terminal" evidence="11">
    <location>
        <begin position="13"/>
        <end position="136"/>
    </location>
</feature>
<organism evidence="13 14">
    <name type="scientific">Candidatus Limadaptatus stercorigallinarum</name>
    <dbReference type="NCBI Taxonomy" id="2840845"/>
    <lineage>
        <taxon>Bacteria</taxon>
        <taxon>Bacillati</taxon>
        <taxon>Bacillota</taxon>
        <taxon>Clostridia</taxon>
        <taxon>Eubacteriales</taxon>
        <taxon>Candidatus Limadaptatus</taxon>
    </lineage>
</organism>
<keyword evidence="4" id="KW-0597">Phosphoprotein</keyword>
<keyword evidence="13" id="KW-0328">Glycosyltransferase</keyword>
<comment type="catalytic activity">
    <reaction evidence="8 9">
        <text>5-phospho-alpha-D-ribose 1-diphosphate + nicotinate + ATP + H2O = nicotinate beta-D-ribonucleotide + ADP + phosphate + diphosphate</text>
        <dbReference type="Rhea" id="RHEA:36163"/>
        <dbReference type="ChEBI" id="CHEBI:15377"/>
        <dbReference type="ChEBI" id="CHEBI:30616"/>
        <dbReference type="ChEBI" id="CHEBI:32544"/>
        <dbReference type="ChEBI" id="CHEBI:33019"/>
        <dbReference type="ChEBI" id="CHEBI:43474"/>
        <dbReference type="ChEBI" id="CHEBI:57502"/>
        <dbReference type="ChEBI" id="CHEBI:58017"/>
        <dbReference type="ChEBI" id="CHEBI:456216"/>
        <dbReference type="EC" id="6.3.4.21"/>
    </reaction>
</comment>
<dbReference type="NCBIfam" id="TIGR01513">
    <property type="entry name" value="NAPRTase_put"/>
    <property type="match status" value="1"/>
</dbReference>
<keyword evidence="6 9" id="KW-0662">Pyridine nucleotide biosynthesis</keyword>
<dbReference type="FunFam" id="3.20.20.70:FF:000076">
    <property type="entry name" value="Nicotinate phosphoribosyltransferase"/>
    <property type="match status" value="1"/>
</dbReference>
<dbReference type="Pfam" id="PF17767">
    <property type="entry name" value="NAPRTase_N"/>
    <property type="match status" value="1"/>
</dbReference>
<dbReference type="InterPro" id="IPR036068">
    <property type="entry name" value="Nicotinate_pribotase-like_C"/>
</dbReference>
<evidence type="ECO:0000259" key="10">
    <source>
        <dbReference type="Pfam" id="PF04095"/>
    </source>
</evidence>
<evidence type="ECO:0000256" key="9">
    <source>
        <dbReference type="RuleBase" id="RU365100"/>
    </source>
</evidence>
<dbReference type="NCBIfam" id="NF009131">
    <property type="entry name" value="PRK12484.1"/>
    <property type="match status" value="1"/>
</dbReference>
<comment type="caution">
    <text evidence="13">The sequence shown here is derived from an EMBL/GenBank/DDBJ whole genome shotgun (WGS) entry which is preliminary data.</text>
</comment>
<reference evidence="13" key="1">
    <citation type="submission" date="2020-10" db="EMBL/GenBank/DDBJ databases">
        <authorList>
            <person name="Gilroy R."/>
        </authorList>
    </citation>
    <scope>NUCLEOTIDE SEQUENCE</scope>
    <source>
        <strain evidence="13">1063</strain>
    </source>
</reference>
<comment type="function">
    <text evidence="9">Catalyzes the first step in the biosynthesis of NAD from nicotinic acid, the ATP-dependent synthesis of beta-nicotinate D-ribonucleotide from nicotinate and 5-phospho-D-ribose 1-phosphate.</text>
</comment>
<dbReference type="EMBL" id="DVMN01000073">
    <property type="protein sequence ID" value="HIU21412.1"/>
    <property type="molecule type" value="Genomic_DNA"/>
</dbReference>
<keyword evidence="7 9" id="KW-0808">Transferase</keyword>
<dbReference type="EC" id="6.3.4.21" evidence="3 9"/>
<dbReference type="GO" id="GO:0004516">
    <property type="term" value="F:nicotinate phosphoribosyltransferase activity"/>
    <property type="evidence" value="ECO:0007669"/>
    <property type="project" value="UniProtKB-UniRule"/>
</dbReference>
<gene>
    <name evidence="13" type="ORF">IAD51_04180</name>
</gene>
<proteinExistence type="inferred from homology"/>
<feature type="domain" description="Nicotinate phosphoribosyltransferase C-terminal" evidence="12">
    <location>
        <begin position="363"/>
        <end position="470"/>
    </location>
</feature>
<dbReference type="InterPro" id="IPR041619">
    <property type="entry name" value="NAPRTase_C"/>
</dbReference>
<evidence type="ECO:0000259" key="12">
    <source>
        <dbReference type="Pfam" id="PF17956"/>
    </source>
</evidence>
<dbReference type="InterPro" id="IPR006405">
    <property type="entry name" value="Nic_PRibTrfase_pncB"/>
</dbReference>
<evidence type="ECO:0000259" key="11">
    <source>
        <dbReference type="Pfam" id="PF17767"/>
    </source>
</evidence>
<sequence>MRTPLSAERNLTMLTDLYQLTMANGYLQEGLSEKRAVFDLFYRGSGGYSYAVAAGLEQAVEYLKDLRFTERDLDYLRSLGIFPENFLKRLAKFRFTGDLRAVPEGTVIFPSEPILTVSAPIFEAQLIETALLTLINHQTLIATTAARLCACTDAKILEFGLRRAQGPDAGTYGARAAYIGGCRSTSNVLAGEMFGIAVAGTHSHSWVMTFPTELEAFEAYAEIYPDNCLLLVDTYDTLKSGVPNAIKVFDRLKAAGHKPIGIRLDSGDLAYISREARKMLDAAGHSDCKIFASNDIDENVLLALASQDAKIDVYGIGTKLITSFSNASLGGVYKLCAIEENGRMVPKIKVSDSHDKTTDPGIKKTVRIYRGGMAAADLICLADETVDTSRPLTVFHPEQTWKRTTFREFTVKELMRDIIRDGKVVCDMPSLEEIGRHHDESKAEFFPEYKRVVNTQYYKVDLSEKLWKLKNDLLSVSAQGGVH</sequence>
<evidence type="ECO:0000256" key="5">
    <source>
        <dbReference type="ARBA" id="ARBA00022598"/>
    </source>
</evidence>
<dbReference type="PIRSF" id="PIRSF000484">
    <property type="entry name" value="NAPRT"/>
    <property type="match status" value="1"/>
</dbReference>
<dbReference type="Proteomes" id="UP000824088">
    <property type="component" value="Unassembled WGS sequence"/>
</dbReference>
<dbReference type="Pfam" id="PF17956">
    <property type="entry name" value="NAPRTase_C"/>
    <property type="match status" value="1"/>
</dbReference>
<dbReference type="GO" id="GO:0034355">
    <property type="term" value="P:NAD+ biosynthetic process via the salvage pathway"/>
    <property type="evidence" value="ECO:0007669"/>
    <property type="project" value="TreeGrafter"/>
</dbReference>
<dbReference type="PANTHER" id="PTHR11098">
    <property type="entry name" value="NICOTINATE PHOSPHORIBOSYLTRANSFERASE"/>
    <property type="match status" value="1"/>
</dbReference>
<comment type="similarity">
    <text evidence="2 9">Belongs to the NAPRTase family.</text>
</comment>
<dbReference type="SUPFAM" id="SSF54675">
    <property type="entry name" value="Nicotinate/Quinolinate PRTase N-terminal domain-like"/>
    <property type="match status" value="1"/>
</dbReference>
<dbReference type="AlphaFoldDB" id="A0A9D1L2Y4"/>
<dbReference type="PANTHER" id="PTHR11098:SF1">
    <property type="entry name" value="NICOTINATE PHOSPHORIBOSYLTRANSFERASE"/>
    <property type="match status" value="1"/>
</dbReference>
<keyword evidence="5 9" id="KW-0436">Ligase</keyword>
<dbReference type="InterPro" id="IPR007229">
    <property type="entry name" value="Nic_PRibTrfase-Fam"/>
</dbReference>
<dbReference type="Pfam" id="PF04095">
    <property type="entry name" value="NAPRTase"/>
    <property type="match status" value="1"/>
</dbReference>
<accession>A0A9D1L2Y4</accession>
<dbReference type="NCBIfam" id="NF006695">
    <property type="entry name" value="PRK09243.1-2"/>
    <property type="match status" value="1"/>
</dbReference>
<evidence type="ECO:0000256" key="7">
    <source>
        <dbReference type="ARBA" id="ARBA00022679"/>
    </source>
</evidence>
<evidence type="ECO:0000256" key="2">
    <source>
        <dbReference type="ARBA" id="ARBA00010897"/>
    </source>
</evidence>
<dbReference type="Gene3D" id="3.20.20.70">
    <property type="entry name" value="Aldolase class I"/>
    <property type="match status" value="1"/>
</dbReference>
<dbReference type="SUPFAM" id="SSF51690">
    <property type="entry name" value="Nicotinate/Quinolinate PRTase C-terminal domain-like"/>
    <property type="match status" value="1"/>
</dbReference>
<evidence type="ECO:0000256" key="4">
    <source>
        <dbReference type="ARBA" id="ARBA00022553"/>
    </source>
</evidence>
<evidence type="ECO:0000256" key="8">
    <source>
        <dbReference type="ARBA" id="ARBA00048668"/>
    </source>
</evidence>
<evidence type="ECO:0000256" key="1">
    <source>
        <dbReference type="ARBA" id="ARBA00004952"/>
    </source>
</evidence>
<dbReference type="InterPro" id="IPR041525">
    <property type="entry name" value="N/Namide_PRibTrfase"/>
</dbReference>
<dbReference type="GO" id="GO:0047280">
    <property type="term" value="F:nicotinamide phosphoribosyltransferase activity"/>
    <property type="evidence" value="ECO:0007669"/>
    <property type="project" value="UniProtKB-ARBA"/>
</dbReference>
<dbReference type="GO" id="GO:0005829">
    <property type="term" value="C:cytosol"/>
    <property type="evidence" value="ECO:0007669"/>
    <property type="project" value="TreeGrafter"/>
</dbReference>
<reference evidence="13" key="2">
    <citation type="journal article" date="2021" name="PeerJ">
        <title>Extensive microbial diversity within the chicken gut microbiome revealed by metagenomics and culture.</title>
        <authorList>
            <person name="Gilroy R."/>
            <person name="Ravi A."/>
            <person name="Getino M."/>
            <person name="Pursley I."/>
            <person name="Horton D.L."/>
            <person name="Alikhan N.F."/>
            <person name="Baker D."/>
            <person name="Gharbi K."/>
            <person name="Hall N."/>
            <person name="Watson M."/>
            <person name="Adriaenssens E.M."/>
            <person name="Foster-Nyarko E."/>
            <person name="Jarju S."/>
            <person name="Secka A."/>
            <person name="Antonio M."/>
            <person name="Oren A."/>
            <person name="Chaudhuri R.R."/>
            <person name="La Ragione R."/>
            <person name="Hildebrand F."/>
            <person name="Pallen M.J."/>
        </authorList>
    </citation>
    <scope>NUCLEOTIDE SEQUENCE</scope>
    <source>
        <strain evidence="13">1063</strain>
    </source>
</reference>
<comment type="PTM">
    <text evidence="9">Transiently phosphorylated on a His residue during the reaction cycle. Phosphorylation strongly increases the affinity for substrates and increases the rate of nicotinate D-ribonucleotide production. Dephosphorylation regenerates the low-affinity form of the enzyme, leading to product release.</text>
</comment>
<protein>
    <recommendedName>
        <fullName evidence="3 9">Nicotinate phosphoribosyltransferase</fullName>
        <ecNumber evidence="3 9">6.3.4.21</ecNumber>
    </recommendedName>
</protein>
<dbReference type="Gene3D" id="3.20.140.10">
    <property type="entry name" value="nicotinate phosphoribosyltransferase"/>
    <property type="match status" value="1"/>
</dbReference>
<name>A0A9D1L2Y4_9FIRM</name>
<feature type="domain" description="Nicotinate/nicotinamide phosphoribosyltransferase" evidence="10">
    <location>
        <begin position="155"/>
        <end position="360"/>
    </location>
</feature>
<evidence type="ECO:0000313" key="14">
    <source>
        <dbReference type="Proteomes" id="UP000824088"/>
    </source>
</evidence>
<evidence type="ECO:0000313" key="13">
    <source>
        <dbReference type="EMBL" id="HIU21412.1"/>
    </source>
</evidence>
<dbReference type="InterPro" id="IPR040727">
    <property type="entry name" value="NAPRTase_N"/>
</dbReference>
<comment type="pathway">
    <text evidence="1 9">Cofactor biosynthesis; NAD(+) biosynthesis; nicotinate D-ribonucleotide from nicotinate: step 1/1.</text>
</comment>
<evidence type="ECO:0000256" key="3">
    <source>
        <dbReference type="ARBA" id="ARBA00013236"/>
    </source>
</evidence>
<dbReference type="CDD" id="cd01570">
    <property type="entry name" value="NAPRTase_A"/>
    <property type="match status" value="1"/>
</dbReference>
<evidence type="ECO:0000256" key="6">
    <source>
        <dbReference type="ARBA" id="ARBA00022642"/>
    </source>
</evidence>
<dbReference type="InterPro" id="IPR013785">
    <property type="entry name" value="Aldolase_TIM"/>
</dbReference>